<dbReference type="Ensembl" id="ENSMFAT00000098305.1">
    <property type="protein sequence ID" value="ENSMFAP00000053533.1"/>
    <property type="gene ID" value="ENSMFAG00000058470.1"/>
</dbReference>
<evidence type="ECO:0000256" key="1">
    <source>
        <dbReference type="SAM" id="MobiDB-lite"/>
    </source>
</evidence>
<reference evidence="2" key="2">
    <citation type="submission" date="2025-08" db="UniProtKB">
        <authorList>
            <consortium name="Ensembl"/>
        </authorList>
    </citation>
    <scope>IDENTIFICATION</scope>
</reference>
<name>A0A7N9CNB6_MACFA</name>
<evidence type="ECO:0000313" key="3">
    <source>
        <dbReference type="Proteomes" id="UP000233100"/>
    </source>
</evidence>
<organism evidence="2 3">
    <name type="scientific">Macaca fascicularis</name>
    <name type="common">Crab-eating macaque</name>
    <name type="synonym">Cynomolgus monkey</name>
    <dbReference type="NCBI Taxonomy" id="9541"/>
    <lineage>
        <taxon>Eukaryota</taxon>
        <taxon>Metazoa</taxon>
        <taxon>Chordata</taxon>
        <taxon>Craniata</taxon>
        <taxon>Vertebrata</taxon>
        <taxon>Euteleostomi</taxon>
        <taxon>Mammalia</taxon>
        <taxon>Eutheria</taxon>
        <taxon>Euarchontoglires</taxon>
        <taxon>Primates</taxon>
        <taxon>Haplorrhini</taxon>
        <taxon>Catarrhini</taxon>
        <taxon>Cercopithecidae</taxon>
        <taxon>Cercopithecinae</taxon>
        <taxon>Macaca</taxon>
    </lineage>
</organism>
<sequence>MLFKAFSSMHSQRDGLELELMVKKEVEHKSLENLQPGDVTEKKNPFSEEKFKPATKICISNKKPNVNCQDDGENVSRACQRSSQQPHPITGLEAQEKKWFPGPGPQPCCFVQSQDLVPCIPTGVKMGQRTAQAIASEGASPKPWQLTHGIGPVGA</sequence>
<dbReference type="Proteomes" id="UP000233100">
    <property type="component" value="Chromosome 7"/>
</dbReference>
<proteinExistence type="predicted"/>
<accession>A0A7N9CNB6</accession>
<reference evidence="2" key="3">
    <citation type="submission" date="2025-09" db="UniProtKB">
        <authorList>
            <consortium name="Ensembl"/>
        </authorList>
    </citation>
    <scope>IDENTIFICATION</scope>
</reference>
<evidence type="ECO:0000313" key="2">
    <source>
        <dbReference type="Ensembl" id="ENSMFAP00000053533.1"/>
    </source>
</evidence>
<keyword evidence="3" id="KW-1185">Reference proteome</keyword>
<feature type="region of interest" description="Disordered" evidence="1">
    <location>
        <begin position="135"/>
        <end position="155"/>
    </location>
</feature>
<reference evidence="2 3" key="1">
    <citation type="submission" date="2013-03" db="EMBL/GenBank/DDBJ databases">
        <authorList>
            <person name="Warren W."/>
            <person name="Wilson R.K."/>
        </authorList>
    </citation>
    <scope>NUCLEOTIDE SEQUENCE</scope>
</reference>
<dbReference type="AlphaFoldDB" id="A0A7N9CNB6"/>
<dbReference type="GeneTree" id="ENSGT00980000202117"/>
<protein>
    <submittedName>
        <fullName evidence="2">Uncharacterized protein</fullName>
    </submittedName>
</protein>